<feature type="coiled-coil region" evidence="1">
    <location>
        <begin position="1"/>
        <end position="75"/>
    </location>
</feature>
<dbReference type="AlphaFoldDB" id="A0A059F334"/>
<dbReference type="OrthoDB" id="2196005at2759"/>
<name>A0A059F334_9MICR</name>
<feature type="compositionally biased region" description="Basic residues" evidence="2">
    <location>
        <begin position="108"/>
        <end position="121"/>
    </location>
</feature>
<proteinExistence type="predicted"/>
<accession>A0A059F334</accession>
<dbReference type="Proteomes" id="UP000030655">
    <property type="component" value="Unassembled WGS sequence"/>
</dbReference>
<dbReference type="VEuPathDB" id="MicrosporidiaDB:H312_00861"/>
<evidence type="ECO:0000313" key="4">
    <source>
        <dbReference type="Proteomes" id="UP000030655"/>
    </source>
</evidence>
<evidence type="ECO:0000256" key="2">
    <source>
        <dbReference type="SAM" id="MobiDB-lite"/>
    </source>
</evidence>
<evidence type="ECO:0000313" key="3">
    <source>
        <dbReference type="EMBL" id="KCZ81683.1"/>
    </source>
</evidence>
<sequence length="121" mass="14630">MEEKNKKLAEKNTQLKIELDELQIKQRKLLRENLNSRFFNNIMHQKMLNMLENNLENIENALENTKKMKEEIHTKDESVNSNLQENVKTDINQNILNESRNKNIDAVKKKKKKRRLNMRRK</sequence>
<dbReference type="EMBL" id="KK365138">
    <property type="protein sequence ID" value="KCZ81683.1"/>
    <property type="molecule type" value="Genomic_DNA"/>
</dbReference>
<gene>
    <name evidence="3" type="ORF">H312_00861</name>
</gene>
<keyword evidence="1" id="KW-0175">Coiled coil</keyword>
<protein>
    <submittedName>
        <fullName evidence="3">Uncharacterized protein</fullName>
    </submittedName>
</protein>
<dbReference type="HOGENOM" id="CLU_2037496_0_0_1"/>
<keyword evidence="4" id="KW-1185">Reference proteome</keyword>
<reference evidence="4" key="1">
    <citation type="submission" date="2013-02" db="EMBL/GenBank/DDBJ databases">
        <authorList>
            <consortium name="The Broad Institute Genome Sequencing Platform"/>
            <person name="Cuomo C."/>
            <person name="Becnel J."/>
            <person name="Sanscrainte N."/>
            <person name="Walker B."/>
            <person name="Young S.K."/>
            <person name="Zeng Q."/>
            <person name="Gargeya S."/>
            <person name="Fitzgerald M."/>
            <person name="Haas B."/>
            <person name="Abouelleil A."/>
            <person name="Alvarado L."/>
            <person name="Arachchi H.M."/>
            <person name="Berlin A.M."/>
            <person name="Chapman S.B."/>
            <person name="Dewar J."/>
            <person name="Goldberg J."/>
            <person name="Griggs A."/>
            <person name="Gujja S."/>
            <person name="Hansen M."/>
            <person name="Howarth C."/>
            <person name="Imamovic A."/>
            <person name="Larimer J."/>
            <person name="McCowan C."/>
            <person name="Murphy C."/>
            <person name="Neiman D."/>
            <person name="Pearson M."/>
            <person name="Priest M."/>
            <person name="Roberts A."/>
            <person name="Saif S."/>
            <person name="Shea T."/>
            <person name="Sisk P."/>
            <person name="Sykes S."/>
            <person name="Wortman J."/>
            <person name="Nusbaum C."/>
            <person name="Birren B."/>
        </authorList>
    </citation>
    <scope>NUCLEOTIDE SEQUENCE [LARGE SCALE GENOMIC DNA]</scope>
    <source>
        <strain evidence="4">PRA339</strain>
    </source>
</reference>
<evidence type="ECO:0000256" key="1">
    <source>
        <dbReference type="SAM" id="Coils"/>
    </source>
</evidence>
<reference evidence="3 4" key="2">
    <citation type="submission" date="2014-03" db="EMBL/GenBank/DDBJ databases">
        <title>The Genome Sequence of Anncaliia algerae insect isolate PRA339.</title>
        <authorList>
            <consortium name="The Broad Institute Genome Sequencing Platform"/>
            <consortium name="The Broad Institute Genome Sequencing Center for Infectious Disease"/>
            <person name="Cuomo C."/>
            <person name="Becnel J."/>
            <person name="Sanscrainte N."/>
            <person name="Walker B."/>
            <person name="Young S.K."/>
            <person name="Zeng Q."/>
            <person name="Gargeya S."/>
            <person name="Fitzgerald M."/>
            <person name="Haas B."/>
            <person name="Abouelleil A."/>
            <person name="Alvarado L."/>
            <person name="Arachchi H.M."/>
            <person name="Berlin A.M."/>
            <person name="Chapman S.B."/>
            <person name="Dewar J."/>
            <person name="Goldberg J."/>
            <person name="Griggs A."/>
            <person name="Gujja S."/>
            <person name="Hansen M."/>
            <person name="Howarth C."/>
            <person name="Imamovic A."/>
            <person name="Larimer J."/>
            <person name="McCowan C."/>
            <person name="Murphy C."/>
            <person name="Neiman D."/>
            <person name="Pearson M."/>
            <person name="Priest M."/>
            <person name="Roberts A."/>
            <person name="Saif S."/>
            <person name="Shea T."/>
            <person name="Sisk P."/>
            <person name="Sykes S."/>
            <person name="Wortman J."/>
            <person name="Nusbaum C."/>
            <person name="Birren B."/>
        </authorList>
    </citation>
    <scope>NUCLEOTIDE SEQUENCE [LARGE SCALE GENOMIC DNA]</scope>
    <source>
        <strain evidence="3 4">PRA339</strain>
    </source>
</reference>
<feature type="region of interest" description="Disordered" evidence="2">
    <location>
        <begin position="91"/>
        <end position="121"/>
    </location>
</feature>
<organism evidence="3 4">
    <name type="scientific">Anncaliia algerae PRA339</name>
    <dbReference type="NCBI Taxonomy" id="1288291"/>
    <lineage>
        <taxon>Eukaryota</taxon>
        <taxon>Fungi</taxon>
        <taxon>Fungi incertae sedis</taxon>
        <taxon>Microsporidia</taxon>
        <taxon>Tubulinosematoidea</taxon>
        <taxon>Tubulinosematidae</taxon>
        <taxon>Anncaliia</taxon>
    </lineage>
</organism>